<proteinExistence type="predicted"/>
<keyword evidence="1" id="KW-1133">Transmembrane helix</keyword>
<dbReference type="AlphaFoldDB" id="A0AAU7JPJ2"/>
<feature type="transmembrane region" description="Helical" evidence="1">
    <location>
        <begin position="144"/>
        <end position="163"/>
    </location>
</feature>
<feature type="transmembrane region" description="Helical" evidence="1">
    <location>
        <begin position="61"/>
        <end position="78"/>
    </location>
</feature>
<feature type="transmembrane region" description="Helical" evidence="1">
    <location>
        <begin position="30"/>
        <end position="49"/>
    </location>
</feature>
<evidence type="ECO:0000313" key="2">
    <source>
        <dbReference type="EMBL" id="XBO42358.1"/>
    </source>
</evidence>
<dbReference type="InterPro" id="IPR052712">
    <property type="entry name" value="Acid_resist_chaperone_HdeD"/>
</dbReference>
<feature type="transmembrane region" description="Helical" evidence="1">
    <location>
        <begin position="84"/>
        <end position="104"/>
    </location>
</feature>
<gene>
    <name evidence="2" type="ORF">ABEG17_12290</name>
</gene>
<name>A0AAU7JPJ2_9MICO</name>
<feature type="transmembrane region" description="Helical" evidence="1">
    <location>
        <begin position="116"/>
        <end position="138"/>
    </location>
</feature>
<dbReference type="GO" id="GO:0005886">
    <property type="term" value="C:plasma membrane"/>
    <property type="evidence" value="ECO:0007669"/>
    <property type="project" value="TreeGrafter"/>
</dbReference>
<dbReference type="PANTHER" id="PTHR34989:SF1">
    <property type="entry name" value="PROTEIN HDED"/>
    <property type="match status" value="1"/>
</dbReference>
<sequence>MTVGRLAMAAGVVSLVLGVVILVWPDATLVVLAVLFGLHLVVVGIRRVVVATRSSTMEGWLRALLGVSGVLILVLGLVCVRNPFTSVAVIAVLVSLGWFIEGVSDLITAVTRPEGFSWLYAIGGVLSVVGAAVILYWPSLTLTILLQVGGWLLIFMGVAEVASQWAGRRADAKAA</sequence>
<protein>
    <submittedName>
        <fullName evidence="2">DUF308 domain-containing protein</fullName>
    </submittedName>
</protein>
<dbReference type="InterPro" id="IPR005325">
    <property type="entry name" value="DUF308_memb"/>
</dbReference>
<dbReference type="Pfam" id="PF03729">
    <property type="entry name" value="DUF308"/>
    <property type="match status" value="2"/>
</dbReference>
<dbReference type="RefSeq" id="WP_406829768.1">
    <property type="nucleotide sequence ID" value="NZ_CP157483.1"/>
</dbReference>
<dbReference type="PANTHER" id="PTHR34989">
    <property type="entry name" value="PROTEIN HDED"/>
    <property type="match status" value="1"/>
</dbReference>
<evidence type="ECO:0000256" key="1">
    <source>
        <dbReference type="SAM" id="Phobius"/>
    </source>
</evidence>
<dbReference type="EMBL" id="CP157483">
    <property type="protein sequence ID" value="XBO42358.1"/>
    <property type="molecule type" value="Genomic_DNA"/>
</dbReference>
<organism evidence="2">
    <name type="scientific">Pedococcus sp. KACC 23699</name>
    <dbReference type="NCBI Taxonomy" id="3149228"/>
    <lineage>
        <taxon>Bacteria</taxon>
        <taxon>Bacillati</taxon>
        <taxon>Actinomycetota</taxon>
        <taxon>Actinomycetes</taxon>
        <taxon>Micrococcales</taxon>
        <taxon>Intrasporangiaceae</taxon>
        <taxon>Pedococcus</taxon>
    </lineage>
</organism>
<feature type="transmembrane region" description="Helical" evidence="1">
    <location>
        <begin position="7"/>
        <end position="24"/>
    </location>
</feature>
<reference evidence="2" key="1">
    <citation type="submission" date="2024-05" db="EMBL/GenBank/DDBJ databases">
        <authorList>
            <person name="Kim S."/>
            <person name="Heo J."/>
            <person name="Choi H."/>
            <person name="Choi Y."/>
            <person name="Kwon S.-W."/>
            <person name="Kim Y."/>
        </authorList>
    </citation>
    <scope>NUCLEOTIDE SEQUENCE</scope>
    <source>
        <strain evidence="2">KACC 23699</strain>
    </source>
</reference>
<accession>A0AAU7JPJ2</accession>
<keyword evidence="1" id="KW-0472">Membrane</keyword>
<keyword evidence="1" id="KW-0812">Transmembrane</keyword>